<comment type="similarity">
    <text evidence="1 2">Belongs to the phD/YefM antitoxin family.</text>
</comment>
<comment type="function">
    <text evidence="2">Antitoxin component of a type II toxin-antitoxin (TA) system.</text>
</comment>
<evidence type="ECO:0000256" key="1">
    <source>
        <dbReference type="ARBA" id="ARBA00009981"/>
    </source>
</evidence>
<reference evidence="3 4" key="1">
    <citation type="journal article" date="2021" name="Genome Biol. Evol.">
        <title>Complete Genome Sequencing of a Novel Gloeobacter Species from a Waterfall Cave in Mexico.</title>
        <authorList>
            <person name="Saw J.H."/>
            <person name="Cardona T."/>
            <person name="Montejano G."/>
        </authorList>
    </citation>
    <scope>NUCLEOTIDE SEQUENCE [LARGE SCALE GENOMIC DNA]</scope>
    <source>
        <strain evidence="3">MG652769</strain>
    </source>
</reference>
<dbReference type="Pfam" id="PF02604">
    <property type="entry name" value="PhdYeFM_antitox"/>
    <property type="match status" value="1"/>
</dbReference>
<evidence type="ECO:0000313" key="3">
    <source>
        <dbReference type="EMBL" id="UFP93952.1"/>
    </source>
</evidence>
<organism evidence="3 4">
    <name type="scientific">Gloeobacter morelensis MG652769</name>
    <dbReference type="NCBI Taxonomy" id="2781736"/>
    <lineage>
        <taxon>Bacteria</taxon>
        <taxon>Bacillati</taxon>
        <taxon>Cyanobacteriota</taxon>
        <taxon>Cyanophyceae</taxon>
        <taxon>Gloeobacterales</taxon>
        <taxon>Gloeobacteraceae</taxon>
        <taxon>Gloeobacter</taxon>
        <taxon>Gloeobacter morelensis</taxon>
    </lineage>
</organism>
<evidence type="ECO:0000256" key="2">
    <source>
        <dbReference type="RuleBase" id="RU362080"/>
    </source>
</evidence>
<evidence type="ECO:0000313" key="4">
    <source>
        <dbReference type="Proteomes" id="UP001054846"/>
    </source>
</evidence>
<dbReference type="InterPro" id="IPR036165">
    <property type="entry name" value="YefM-like_sf"/>
</dbReference>
<dbReference type="NCBIfam" id="TIGR01552">
    <property type="entry name" value="phd_fam"/>
    <property type="match status" value="1"/>
</dbReference>
<protein>
    <recommendedName>
        <fullName evidence="2">Antitoxin</fullName>
    </recommendedName>
</protein>
<dbReference type="InterPro" id="IPR006442">
    <property type="entry name" value="Antitoxin_Phd/YefM"/>
</dbReference>
<dbReference type="RefSeq" id="WP_230841008.1">
    <property type="nucleotide sequence ID" value="NZ_CP063845.1"/>
</dbReference>
<dbReference type="Proteomes" id="UP001054846">
    <property type="component" value="Chromosome"/>
</dbReference>
<keyword evidence="4" id="KW-1185">Reference proteome</keyword>
<name>A0ABY3PJY0_9CYAN</name>
<gene>
    <name evidence="3" type="ORF">ISF26_19620</name>
</gene>
<dbReference type="EMBL" id="CP063845">
    <property type="protein sequence ID" value="UFP93952.1"/>
    <property type="molecule type" value="Genomic_DNA"/>
</dbReference>
<accession>A0ABY3PJY0</accession>
<proteinExistence type="inferred from homology"/>
<dbReference type="SUPFAM" id="SSF143120">
    <property type="entry name" value="YefM-like"/>
    <property type="match status" value="1"/>
</dbReference>
<sequence length="105" mass="11429">MKKPSARKKPAPGTGVVLGGAYRRWRLEEAKARFSEVVRQARAIGPQVVTLHGQEAVVVLSVEEFARLQGGTACQSLHGFLSTSPLAELKFGQQSFLTPVRDVEL</sequence>
<dbReference type="Gene3D" id="3.40.1620.10">
    <property type="entry name" value="YefM-like domain"/>
    <property type="match status" value="1"/>
</dbReference>